<dbReference type="SUPFAM" id="SSF54791">
    <property type="entry name" value="Eukaryotic type KH-domain (KH-domain type I)"/>
    <property type="match status" value="1"/>
</dbReference>
<dbReference type="KEGG" id="aaf:AURANDRAFT_68476"/>
<dbReference type="InterPro" id="IPR004087">
    <property type="entry name" value="KH_dom"/>
</dbReference>
<reference evidence="4 5" key="1">
    <citation type="journal article" date="2011" name="Proc. Natl. Acad. Sci. U.S.A.">
        <title>Niche of harmful alga Aureococcus anophagefferens revealed through ecogenomics.</title>
        <authorList>
            <person name="Gobler C.J."/>
            <person name="Berry D.L."/>
            <person name="Dyhrman S.T."/>
            <person name="Wilhelm S.W."/>
            <person name="Salamov A."/>
            <person name="Lobanov A.V."/>
            <person name="Zhang Y."/>
            <person name="Collier J.L."/>
            <person name="Wurch L.L."/>
            <person name="Kustka A.B."/>
            <person name="Dill B.D."/>
            <person name="Shah M."/>
            <person name="VerBerkmoes N.C."/>
            <person name="Kuo A."/>
            <person name="Terry A."/>
            <person name="Pangilinan J."/>
            <person name="Lindquist E.A."/>
            <person name="Lucas S."/>
            <person name="Paulsen I.T."/>
            <person name="Hattenrath-Lehmann T.K."/>
            <person name="Talmage S.C."/>
            <person name="Walker E.A."/>
            <person name="Koch F."/>
            <person name="Burson A.M."/>
            <person name="Marcoval M.A."/>
            <person name="Tang Y.Z."/>
            <person name="Lecleir G.R."/>
            <person name="Coyne K.J."/>
            <person name="Berg G.M."/>
            <person name="Bertrand E.M."/>
            <person name="Saito M.A."/>
            <person name="Gladyshev V.N."/>
            <person name="Grigoriev I.V."/>
        </authorList>
    </citation>
    <scope>NUCLEOTIDE SEQUENCE [LARGE SCALE GENOMIC DNA]</scope>
    <source>
        <strain evidence="5">CCMP 1984</strain>
    </source>
</reference>
<evidence type="ECO:0000313" key="5">
    <source>
        <dbReference type="Proteomes" id="UP000002729"/>
    </source>
</evidence>
<dbReference type="PROSITE" id="PS50084">
    <property type="entry name" value="KH_TYPE_1"/>
    <property type="match status" value="1"/>
</dbReference>
<evidence type="ECO:0000259" key="3">
    <source>
        <dbReference type="SMART" id="SM00322"/>
    </source>
</evidence>
<name>F0YPS6_AURAN</name>
<dbReference type="InterPro" id="IPR036612">
    <property type="entry name" value="KH_dom_type_1_sf"/>
</dbReference>
<dbReference type="EMBL" id="GL833268">
    <property type="protein sequence ID" value="EGB02882.1"/>
    <property type="molecule type" value="Genomic_DNA"/>
</dbReference>
<dbReference type="GO" id="GO:0003723">
    <property type="term" value="F:RNA binding"/>
    <property type="evidence" value="ECO:0007669"/>
    <property type="project" value="UniProtKB-UniRule"/>
</dbReference>
<keyword evidence="5" id="KW-1185">Reference proteome</keyword>
<accession>F0YPS6</accession>
<gene>
    <name evidence="4" type="ORF">AURANDRAFT_68476</name>
</gene>
<evidence type="ECO:0000256" key="1">
    <source>
        <dbReference type="PROSITE-ProRule" id="PRU00117"/>
    </source>
</evidence>
<dbReference type="RefSeq" id="XP_009042418.1">
    <property type="nucleotide sequence ID" value="XM_009044170.1"/>
</dbReference>
<dbReference type="GeneID" id="20226826"/>
<evidence type="ECO:0000256" key="2">
    <source>
        <dbReference type="SAM" id="MobiDB-lite"/>
    </source>
</evidence>
<dbReference type="AlphaFoldDB" id="F0YPS6"/>
<dbReference type="Proteomes" id="UP000002729">
    <property type="component" value="Unassembled WGS sequence"/>
</dbReference>
<dbReference type="SMART" id="SM00322">
    <property type="entry name" value="KH"/>
    <property type="match status" value="1"/>
</dbReference>
<dbReference type="Gene3D" id="3.30.1370.10">
    <property type="entry name" value="K Homology domain, type 1"/>
    <property type="match status" value="1"/>
</dbReference>
<sequence>DIYGASGDRRSLPDWLATSASRRGKRAADGAAPSDALRAARCNDAAFLFAHHLGAEARREAAAVLAAAPLVSELPPASGDAYGALELAGSMSCRACHYVDDLPANASHPVATPDNYNTTMYMYAEAHGSSIADVDYRYPTRQALYTTTWAEKARSSAHSRDCSLLFESDGSVWEWYRDSEICAKLMDGAPVFPPDMARGARMTELVAEAPLVVLNPFTNASMPPCRLYCAPDDGPCYCESLVEPFQPVLHTHASRNLSGSRSYYGPYVPTPGDVAPIARPAYCPGADAPAKFPNDTTGLECSCNRCWQGGNGNPRTGGGGRGGGRGRGRGRGRRGPRGPKRSLVVMVDVPEHRRGRVVGARGATIKRIERDSGARLQLPRRDDPDGSLRLAGADAASTCKLGEPCSVNGTTYETVKGCPDKCRGRRVRAFEAHAAHEVVVAHRYDDDANCTASANASCAGYDATNAADVSFAPVYGPGAGSFEGFFVAPVSANYTFYATFDSDLELSLSESGDPRRRRVVLGGADAPDAADGDVFDGWTHFRGHWYKVFAHDEHDVSYDAAEAMKTGQIAARARVVVLAEGARPGGLVPDIGGDRTDFRAALPGVDVDVGPREAVDAFDALCAADLVVTSKSGFSHLAATLCARPAVLAVPFWLDYACLPRALELAETAAVFDNNPSGAAVNLTARFDYDEAALLALLRPP</sequence>
<feature type="region of interest" description="Disordered" evidence="2">
    <location>
        <begin position="312"/>
        <end position="341"/>
    </location>
</feature>
<proteinExistence type="predicted"/>
<organism evidence="5">
    <name type="scientific">Aureococcus anophagefferens</name>
    <name type="common">Harmful bloom alga</name>
    <dbReference type="NCBI Taxonomy" id="44056"/>
    <lineage>
        <taxon>Eukaryota</taxon>
        <taxon>Sar</taxon>
        <taxon>Stramenopiles</taxon>
        <taxon>Ochrophyta</taxon>
        <taxon>Pelagophyceae</taxon>
        <taxon>Pelagomonadales</taxon>
        <taxon>Pelagomonadaceae</taxon>
        <taxon>Aureococcus</taxon>
    </lineage>
</organism>
<feature type="non-terminal residue" evidence="4">
    <location>
        <position position="1"/>
    </location>
</feature>
<dbReference type="InParanoid" id="F0YPS6"/>
<feature type="compositionally biased region" description="Basic residues" evidence="2">
    <location>
        <begin position="324"/>
        <end position="340"/>
    </location>
</feature>
<dbReference type="InterPro" id="IPR004088">
    <property type="entry name" value="KH_dom_type_1"/>
</dbReference>
<protein>
    <recommendedName>
        <fullName evidence="3">K Homology domain-containing protein</fullName>
    </recommendedName>
</protein>
<feature type="domain" description="K Homology" evidence="3">
    <location>
        <begin position="341"/>
        <end position="434"/>
    </location>
</feature>
<dbReference type="Pfam" id="PF00013">
    <property type="entry name" value="KH_1"/>
    <property type="match status" value="1"/>
</dbReference>
<feature type="compositionally biased region" description="Gly residues" evidence="2">
    <location>
        <begin position="312"/>
        <end position="323"/>
    </location>
</feature>
<evidence type="ECO:0000313" key="4">
    <source>
        <dbReference type="EMBL" id="EGB02882.1"/>
    </source>
</evidence>
<keyword evidence="1" id="KW-0694">RNA-binding</keyword>